<feature type="transmembrane region" description="Helical" evidence="2">
    <location>
        <begin position="171"/>
        <end position="192"/>
    </location>
</feature>
<feature type="transmembrane region" description="Helical" evidence="2">
    <location>
        <begin position="35"/>
        <end position="60"/>
    </location>
</feature>
<dbReference type="RefSeq" id="WP_229683768.1">
    <property type="nucleotide sequence ID" value="NZ_BMMW01000001.1"/>
</dbReference>
<keyword evidence="2" id="KW-0472">Membrane</keyword>
<keyword evidence="2" id="KW-1133">Transmembrane helix</keyword>
<dbReference type="InterPro" id="IPR005625">
    <property type="entry name" value="PepSY-ass_TM"/>
</dbReference>
<dbReference type="AlphaFoldDB" id="A0A917QDG8"/>
<dbReference type="PANTHER" id="PTHR34219:SF1">
    <property type="entry name" value="PEPSY DOMAIN-CONTAINING PROTEIN"/>
    <property type="match status" value="1"/>
</dbReference>
<dbReference type="EMBL" id="BMMW01000001">
    <property type="protein sequence ID" value="GGK45138.1"/>
    <property type="molecule type" value="Genomic_DNA"/>
</dbReference>
<reference evidence="3" key="2">
    <citation type="submission" date="2020-09" db="EMBL/GenBank/DDBJ databases">
        <authorList>
            <person name="Sun Q."/>
            <person name="Zhou Y."/>
        </authorList>
    </citation>
    <scope>NUCLEOTIDE SEQUENCE</scope>
    <source>
        <strain evidence="3">CGMCC 4.7278</strain>
    </source>
</reference>
<feature type="transmembrane region" description="Helical" evidence="2">
    <location>
        <begin position="430"/>
        <end position="452"/>
    </location>
</feature>
<protein>
    <submittedName>
        <fullName evidence="3">Peptidase</fullName>
    </submittedName>
</protein>
<evidence type="ECO:0000313" key="4">
    <source>
        <dbReference type="Proteomes" id="UP000612956"/>
    </source>
</evidence>
<organism evidence="3 4">
    <name type="scientific">Nocardia camponoti</name>
    <dbReference type="NCBI Taxonomy" id="1616106"/>
    <lineage>
        <taxon>Bacteria</taxon>
        <taxon>Bacillati</taxon>
        <taxon>Actinomycetota</taxon>
        <taxon>Actinomycetes</taxon>
        <taxon>Mycobacteriales</taxon>
        <taxon>Nocardiaceae</taxon>
        <taxon>Nocardia</taxon>
    </lineage>
</organism>
<comment type="caution">
    <text evidence="3">The sequence shown here is derived from an EMBL/GenBank/DDBJ whole genome shotgun (WGS) entry which is preliminary data.</text>
</comment>
<gene>
    <name evidence="3" type="ORF">GCM10011591_15950</name>
</gene>
<dbReference type="Proteomes" id="UP000612956">
    <property type="component" value="Unassembled WGS sequence"/>
</dbReference>
<dbReference type="PANTHER" id="PTHR34219">
    <property type="entry name" value="IRON-REGULATED INNER MEMBRANE PROTEIN-RELATED"/>
    <property type="match status" value="1"/>
</dbReference>
<feature type="transmembrane region" description="Helical" evidence="2">
    <location>
        <begin position="220"/>
        <end position="244"/>
    </location>
</feature>
<evidence type="ECO:0000313" key="3">
    <source>
        <dbReference type="EMBL" id="GGK45138.1"/>
    </source>
</evidence>
<sequence>MSIIDIVAPASGTDATPPRRGSTRRRNLYPLAQRLHFFAGIFVAPFLLIAALTGALYAIAPTIENVLSADLLRVETTGPTRPLAEQVSAAVATKPDLNLVAVAPAVDNETTRVLFVDPTLGESERLAVFVDPHTALPVGESVVYGSSGALPMRAWLSELHRSLHLGEPGRLYSEAAASWLWVIVGFGLILWISRVRKRAKRNSVAWLAAPDLSNTKRRNLTWHAVIGFWVLPIAVLLSATGMTWSTYAGENVTKLREEMSWTTPSVPSTLPGEKPSAAPTSDHHASTAPASSDAAAHISELDRVYATARANGIDRAAEITIPATATKAFVVKEQRRSGTYAIDAVAVDGTTGAVVATLPYAEWPLMAKLTNWGIAFHMGLLFGLPNQLLLTAAMLGLLAVLVLGYVMWWQRRPERESATARFGSAPRRGALRKTSLVVVIPLVTATLVVGWFAPLIGIPLVAFLLIDTAIGLSARAVD</sequence>
<feature type="region of interest" description="Disordered" evidence="1">
    <location>
        <begin position="260"/>
        <end position="292"/>
    </location>
</feature>
<feature type="transmembrane region" description="Helical" evidence="2">
    <location>
        <begin position="388"/>
        <end position="409"/>
    </location>
</feature>
<reference evidence="3" key="1">
    <citation type="journal article" date="2014" name="Int. J. Syst. Evol. Microbiol.">
        <title>Complete genome sequence of Corynebacterium casei LMG S-19264T (=DSM 44701T), isolated from a smear-ripened cheese.</title>
        <authorList>
            <consortium name="US DOE Joint Genome Institute (JGI-PGF)"/>
            <person name="Walter F."/>
            <person name="Albersmeier A."/>
            <person name="Kalinowski J."/>
            <person name="Ruckert C."/>
        </authorList>
    </citation>
    <scope>NUCLEOTIDE SEQUENCE</scope>
    <source>
        <strain evidence="3">CGMCC 4.7278</strain>
    </source>
</reference>
<name>A0A917QDG8_9NOCA</name>
<proteinExistence type="predicted"/>
<dbReference type="Pfam" id="PF03929">
    <property type="entry name" value="PepSY_TM"/>
    <property type="match status" value="1"/>
</dbReference>
<evidence type="ECO:0000256" key="2">
    <source>
        <dbReference type="SAM" id="Phobius"/>
    </source>
</evidence>
<keyword evidence="2" id="KW-0812">Transmembrane</keyword>
<keyword evidence="4" id="KW-1185">Reference proteome</keyword>
<accession>A0A917QDG8</accession>
<evidence type="ECO:0000256" key="1">
    <source>
        <dbReference type="SAM" id="MobiDB-lite"/>
    </source>
</evidence>